<gene>
    <name evidence="2" type="ORF">BN000_04863</name>
</gene>
<feature type="transmembrane region" description="Helical" evidence="1">
    <location>
        <begin position="55"/>
        <end position="80"/>
    </location>
</feature>
<feature type="transmembrane region" description="Helical" evidence="1">
    <location>
        <begin position="86"/>
        <end position="113"/>
    </location>
</feature>
<organism evidence="2 3">
    <name type="scientific">Neobacillus massiliamazoniensis</name>
    <dbReference type="NCBI Taxonomy" id="1499688"/>
    <lineage>
        <taxon>Bacteria</taxon>
        <taxon>Bacillati</taxon>
        <taxon>Bacillota</taxon>
        <taxon>Bacilli</taxon>
        <taxon>Bacillales</taxon>
        <taxon>Bacillaceae</taxon>
        <taxon>Neobacillus</taxon>
    </lineage>
</organism>
<evidence type="ECO:0000313" key="3">
    <source>
        <dbReference type="Proteomes" id="UP000199087"/>
    </source>
</evidence>
<sequence>MLIVDFVLFFIFPLVFWELCREVVGDYPAMILTTIPGIIYSFYRFKNNASLNYTGIWIILNLTAGLLVDFLSGSALQLLWNNVFYSAALLFIYSLSVAAKKPLYLYFTLDLMAMDRYDRKITKELFFEKKTYKFFQLITLIYCANELIYIVCLSRWIMKYGVEAYRLDIILDKSLDIVLSGISLAIFFLIHQAVNEITTVKINAIAKPRRKLQSKSSYRTSYHFERAYFYFSTHKR</sequence>
<feature type="transmembrane region" description="Helical" evidence="1">
    <location>
        <begin position="177"/>
        <end position="194"/>
    </location>
</feature>
<dbReference type="AlphaFoldDB" id="A0A0U1P3V5"/>
<feature type="transmembrane region" description="Helical" evidence="1">
    <location>
        <begin position="26"/>
        <end position="43"/>
    </location>
</feature>
<feature type="transmembrane region" description="Helical" evidence="1">
    <location>
        <begin position="134"/>
        <end position="157"/>
    </location>
</feature>
<dbReference type="RefSeq" id="WP_176699926.1">
    <property type="nucleotide sequence ID" value="NZ_CVRB01000005.1"/>
</dbReference>
<evidence type="ECO:0000256" key="1">
    <source>
        <dbReference type="SAM" id="Phobius"/>
    </source>
</evidence>
<accession>A0A0U1P3V5</accession>
<keyword evidence="1" id="KW-0472">Membrane</keyword>
<dbReference type="Proteomes" id="UP000199087">
    <property type="component" value="Unassembled WGS sequence"/>
</dbReference>
<keyword evidence="1" id="KW-0812">Transmembrane</keyword>
<proteinExistence type="predicted"/>
<reference evidence="3" key="1">
    <citation type="submission" date="2015-05" db="EMBL/GenBank/DDBJ databases">
        <authorList>
            <person name="Urmite Genomes"/>
        </authorList>
    </citation>
    <scope>NUCLEOTIDE SEQUENCE [LARGE SCALE GENOMIC DNA]</scope>
    <source>
        <strain evidence="3">LF1</strain>
    </source>
</reference>
<protein>
    <submittedName>
        <fullName evidence="2">Uncharacterized protein</fullName>
    </submittedName>
</protein>
<keyword evidence="3" id="KW-1185">Reference proteome</keyword>
<name>A0A0U1P3V5_9BACI</name>
<evidence type="ECO:0000313" key="2">
    <source>
        <dbReference type="EMBL" id="CRK84813.1"/>
    </source>
</evidence>
<keyword evidence="1" id="KW-1133">Transmembrane helix</keyword>
<dbReference type="EMBL" id="CVRB01000005">
    <property type="protein sequence ID" value="CRK84813.1"/>
    <property type="molecule type" value="Genomic_DNA"/>
</dbReference>